<keyword evidence="4" id="KW-1185">Reference proteome</keyword>
<organism evidence="3 4">
    <name type="scientific">Angustibacter aerolatus</name>
    <dbReference type="NCBI Taxonomy" id="1162965"/>
    <lineage>
        <taxon>Bacteria</taxon>
        <taxon>Bacillati</taxon>
        <taxon>Actinomycetota</taxon>
        <taxon>Actinomycetes</taxon>
        <taxon>Kineosporiales</taxon>
        <taxon>Kineosporiaceae</taxon>
    </lineage>
</organism>
<gene>
    <name evidence="3" type="ORF">GCM10025868_11200</name>
</gene>
<dbReference type="PANTHER" id="PTHR43058:SF1">
    <property type="entry name" value="DUF427 DOMAIN-CONTAINING PROTEIN"/>
    <property type="match status" value="1"/>
</dbReference>
<feature type="region of interest" description="Disordered" evidence="1">
    <location>
        <begin position="1"/>
        <end position="22"/>
    </location>
</feature>
<sequence length="173" mass="18296">MTLPRGVVPEPAGPGQESVWDYPRPPRVEPTSEHVLVVLGGRVVVDTRAALRVLETSHPPTYYLPFADADAEALRPAAGQSLLRVEGPGEPTSTSSVAARASRSWRPRPPGPTPTRRRATASLAGYLALYPGRMSSVTVDGEAVRPQAGGFYGGWVTDRVVGPFKGGPGSTGW</sequence>
<comment type="caution">
    <text evidence="3">The sequence shown here is derived from an EMBL/GenBank/DDBJ whole genome shotgun (WGS) entry which is preliminary data.</text>
</comment>
<reference evidence="4" key="1">
    <citation type="journal article" date="2019" name="Int. J. Syst. Evol. Microbiol.">
        <title>The Global Catalogue of Microorganisms (GCM) 10K type strain sequencing project: providing services to taxonomists for standard genome sequencing and annotation.</title>
        <authorList>
            <consortium name="The Broad Institute Genomics Platform"/>
            <consortium name="The Broad Institute Genome Sequencing Center for Infectious Disease"/>
            <person name="Wu L."/>
            <person name="Ma J."/>
        </authorList>
    </citation>
    <scope>NUCLEOTIDE SEQUENCE [LARGE SCALE GENOMIC DNA]</scope>
    <source>
        <strain evidence="4">NBRC 108730</strain>
    </source>
</reference>
<feature type="domain" description="DUF427" evidence="2">
    <location>
        <begin position="37"/>
        <end position="94"/>
    </location>
</feature>
<evidence type="ECO:0000313" key="3">
    <source>
        <dbReference type="EMBL" id="GMA85870.1"/>
    </source>
</evidence>
<feature type="region of interest" description="Disordered" evidence="1">
    <location>
        <begin position="84"/>
        <end position="118"/>
    </location>
</feature>
<dbReference type="InterPro" id="IPR007361">
    <property type="entry name" value="DUF427"/>
</dbReference>
<accession>A0ABQ6JGA1</accession>
<name>A0ABQ6JGA1_9ACTN</name>
<dbReference type="Pfam" id="PF04248">
    <property type="entry name" value="NTP_transf_9"/>
    <property type="match status" value="1"/>
</dbReference>
<evidence type="ECO:0000259" key="2">
    <source>
        <dbReference type="Pfam" id="PF04248"/>
    </source>
</evidence>
<dbReference type="PANTHER" id="PTHR43058">
    <property type="entry name" value="SLR0655 PROTEIN"/>
    <property type="match status" value="1"/>
</dbReference>
<proteinExistence type="predicted"/>
<evidence type="ECO:0000256" key="1">
    <source>
        <dbReference type="SAM" id="MobiDB-lite"/>
    </source>
</evidence>
<dbReference type="InterPro" id="IPR038694">
    <property type="entry name" value="DUF427_sf"/>
</dbReference>
<feature type="compositionally biased region" description="Low complexity" evidence="1">
    <location>
        <begin position="91"/>
        <end position="104"/>
    </location>
</feature>
<dbReference type="Gene3D" id="2.170.150.40">
    <property type="entry name" value="Domain of unknown function (DUF427)"/>
    <property type="match status" value="1"/>
</dbReference>
<dbReference type="EMBL" id="BSUZ01000001">
    <property type="protein sequence ID" value="GMA85870.1"/>
    <property type="molecule type" value="Genomic_DNA"/>
</dbReference>
<evidence type="ECO:0000313" key="4">
    <source>
        <dbReference type="Proteomes" id="UP001157017"/>
    </source>
</evidence>
<protein>
    <recommendedName>
        <fullName evidence="2">DUF427 domain-containing protein</fullName>
    </recommendedName>
</protein>
<dbReference type="Proteomes" id="UP001157017">
    <property type="component" value="Unassembled WGS sequence"/>
</dbReference>